<dbReference type="SUPFAM" id="SSF55035">
    <property type="entry name" value="NAD-binding domain of HMG-CoA reductase"/>
    <property type="match status" value="1"/>
</dbReference>
<dbReference type="NCBIfam" id="TIGR00532">
    <property type="entry name" value="HMG_CoA_R_NAD"/>
    <property type="match status" value="1"/>
</dbReference>
<dbReference type="STRING" id="37360.A0A0G4IMW1"/>
<organism evidence="4 6">
    <name type="scientific">Plasmodiophora brassicae</name>
    <name type="common">Clubroot disease agent</name>
    <dbReference type="NCBI Taxonomy" id="37360"/>
    <lineage>
        <taxon>Eukaryota</taxon>
        <taxon>Sar</taxon>
        <taxon>Rhizaria</taxon>
        <taxon>Endomyxa</taxon>
        <taxon>Phytomyxea</taxon>
        <taxon>Plasmodiophorida</taxon>
        <taxon>Plasmodiophoridae</taxon>
        <taxon>Plasmodiophora</taxon>
    </lineage>
</organism>
<keyword evidence="5" id="KW-0496">Mitochondrion</keyword>
<dbReference type="GO" id="GO:0004420">
    <property type="term" value="F:hydroxymethylglutaryl-CoA reductase (NADPH) activity"/>
    <property type="evidence" value="ECO:0007669"/>
    <property type="project" value="InterPro"/>
</dbReference>
<dbReference type="InterPro" id="IPR004553">
    <property type="entry name" value="HMG_CoA_Rdtase_bac-typ"/>
</dbReference>
<dbReference type="PANTHER" id="PTHR10572">
    <property type="entry name" value="3-HYDROXY-3-METHYLGLUTARYL-COENZYME A REDUCTASE"/>
    <property type="match status" value="1"/>
</dbReference>
<proteinExistence type="inferred from homology"/>
<dbReference type="Pfam" id="PF00368">
    <property type="entry name" value="HMG-CoA_red"/>
    <property type="match status" value="1"/>
</dbReference>
<dbReference type="PROSITE" id="PS50065">
    <property type="entry name" value="HMG_COA_REDUCTASE_4"/>
    <property type="match status" value="1"/>
</dbReference>
<evidence type="ECO:0000256" key="2">
    <source>
        <dbReference type="ARBA" id="ARBA00023002"/>
    </source>
</evidence>
<dbReference type="Proteomes" id="UP000039324">
    <property type="component" value="Unassembled WGS sequence"/>
</dbReference>
<protein>
    <recommendedName>
        <fullName evidence="3">3-hydroxy-3-methylglutaryl coenzyme A reductase</fullName>
        <shortName evidence="3">HMG-CoA reductase</shortName>
    </recommendedName>
</protein>
<dbReference type="EMBL" id="OVEO01000003">
    <property type="protein sequence ID" value="SPQ94596.1"/>
    <property type="molecule type" value="Genomic_DNA"/>
</dbReference>
<dbReference type="AlphaFoldDB" id="A0A0G4IMW1"/>
<dbReference type="Gene3D" id="1.10.8.660">
    <property type="match status" value="1"/>
</dbReference>
<reference evidence="4 6" key="1">
    <citation type="submission" date="2015-02" db="EMBL/GenBank/DDBJ databases">
        <authorList>
            <person name="Chooi Y.-H."/>
        </authorList>
    </citation>
    <scope>NUCLEOTIDE SEQUENCE [LARGE SCALE GENOMIC DNA]</scope>
    <source>
        <strain evidence="4">E3</strain>
    </source>
</reference>
<comment type="similarity">
    <text evidence="1 3">Belongs to the HMG-CoA reductase family.</text>
</comment>
<keyword evidence="2 3" id="KW-0560">Oxidoreductase</keyword>
<dbReference type="InterPro" id="IPR002202">
    <property type="entry name" value="HMG_CoA_Rdtase"/>
</dbReference>
<evidence type="ECO:0000313" key="5">
    <source>
        <dbReference type="EMBL" id="SPQ94596.1"/>
    </source>
</evidence>
<dbReference type="Gene3D" id="3.90.770.10">
    <property type="entry name" value="3-hydroxy-3-methylglutaryl-coenzyme A Reductase, Chain A, domain 2"/>
    <property type="match status" value="2"/>
</dbReference>
<dbReference type="OrthoDB" id="310654at2759"/>
<accession>A0A0G4IMW1</accession>
<dbReference type="PANTHER" id="PTHR10572:SF24">
    <property type="entry name" value="3-HYDROXY-3-METHYLGLUTARYL-COENZYME A REDUCTASE"/>
    <property type="match status" value="1"/>
</dbReference>
<dbReference type="Proteomes" id="UP000290189">
    <property type="component" value="Unassembled WGS sequence"/>
</dbReference>
<dbReference type="OMA" id="AHCYASR"/>
<dbReference type="CDD" id="cd00644">
    <property type="entry name" value="HMG-CoA_reductase_classII"/>
    <property type="match status" value="1"/>
</dbReference>
<dbReference type="InterPro" id="IPR009023">
    <property type="entry name" value="HMG_CoA_Rdtase_NAD(P)-bd_sf"/>
</dbReference>
<dbReference type="EMBL" id="CDSF01000068">
    <property type="protein sequence ID" value="CEO96537.1"/>
    <property type="molecule type" value="Genomic_DNA"/>
</dbReference>
<comment type="subcellular location">
    <subcellularLocation>
        <location evidence="3">Endoplasmic reticulum membrane</location>
        <topology evidence="3">Multi-pass membrane protein</topology>
    </subcellularLocation>
</comment>
<evidence type="ECO:0000313" key="7">
    <source>
        <dbReference type="Proteomes" id="UP000290189"/>
    </source>
</evidence>
<gene>
    <name evidence="4" type="ORF">PBRA_005146</name>
    <name evidence="5" type="ORF">PLBR_LOCUS1811</name>
</gene>
<evidence type="ECO:0000313" key="6">
    <source>
        <dbReference type="Proteomes" id="UP000039324"/>
    </source>
</evidence>
<keyword evidence="3" id="KW-0256">Endoplasmic reticulum</keyword>
<geneLocation type="mitochondrion" evidence="5"/>
<keyword evidence="6" id="KW-1185">Reference proteome</keyword>
<evidence type="ECO:0000256" key="1">
    <source>
        <dbReference type="ARBA" id="ARBA00007661"/>
    </source>
</evidence>
<dbReference type="SUPFAM" id="SSF56542">
    <property type="entry name" value="Substrate-binding domain of HMG-CoA reductase"/>
    <property type="match status" value="1"/>
</dbReference>
<dbReference type="InterPro" id="IPR009029">
    <property type="entry name" value="HMG_CoA_Rdtase_sub-bd_dom_sf"/>
</dbReference>
<evidence type="ECO:0000256" key="3">
    <source>
        <dbReference type="RuleBase" id="RU361219"/>
    </source>
</evidence>
<dbReference type="InterPro" id="IPR023074">
    <property type="entry name" value="HMG_CoA_Rdtase_cat_sf"/>
</dbReference>
<evidence type="ECO:0000313" key="4">
    <source>
        <dbReference type="EMBL" id="CEO96537.1"/>
    </source>
</evidence>
<sequence>MTKTLATGENGKRVNGHKERLAVWSGYFNKTLHERQDQLALVFPGIDPTSLDGGGLTGPLADVMIENCIGTLGVPLGVAPTFIINDTHYVVPMAIEEPSVIAAASGAAKLIAAHGGFSAQSTRSIMTGQVQIVDLPDVMTACQIVNKNRDTLISAANAFCASMQARGGGVIDIVPRVVEKRTLSEAFLVVHIQMDVCESMGANVVNTVAEGVAPAIVELVGGRAALRILSNMCLERRASSSFRIPFDALSWKGVHGATVAKLIVEAYEFAESDPFRAATHNKGIMNGIDAVAVATGQDWRAIEASAHSWACRNGYYGSITSYALDGDALVGSIEMPIAVGVKGGALHTHPVYRFTMELLGGPSSADLAQIIVSVGLAQNFAALRALAVEGIQRGHMSLHARNIAVAAGAASDLVPEVATYMTRRNMVSLAVATEYLEAHRLMTEVSLPASKTSERRAQPSTFHLQVDASTGFTVKLNVVVPTLGARQPVHMFLKRGVEAHPLQEALLGSGKDAAWISTVYDNIDMIRLASKNTPRENVHLLNKLKLACVAFNLISHNLMQNWPAKTGAVLQAMLATPAVAPRDLFRKMDKAEYPPGLALGLPLLVMLEQMFLCSIEQWVHKTTLMVSSLKGELRAMIECVARKPLFSVSIADASSDVDLLNAFMSSGHSKRWPASFFLLCDALAMDPTTLTAQRIDLLHRVGEFFEFEAMFAHDCSRFDRDQGDERVPNIYKAFLDARRLQHSAKSLARYRDAVDSLCMGKRLAIIEQGHADEIPFDVELLLKASRHLRQYYGQTVMSGDLTPRSSTSERSQ</sequence>
<reference evidence="5 7" key="2">
    <citation type="submission" date="2018-03" db="EMBL/GenBank/DDBJ databases">
        <authorList>
            <person name="Fogelqvist J."/>
        </authorList>
    </citation>
    <scope>NUCLEOTIDE SEQUENCE [LARGE SCALE GENOMIC DNA]</scope>
</reference>
<name>A0A0G4IMW1_PLABS</name>
<dbReference type="GO" id="GO:0015936">
    <property type="term" value="P:coenzyme A metabolic process"/>
    <property type="evidence" value="ECO:0007669"/>
    <property type="project" value="InterPro"/>
</dbReference>
<dbReference type="GO" id="GO:0005789">
    <property type="term" value="C:endoplasmic reticulum membrane"/>
    <property type="evidence" value="ECO:0007669"/>
    <property type="project" value="UniProtKB-SubCell"/>
</dbReference>